<keyword evidence="1" id="KW-0812">Transmembrane</keyword>
<keyword evidence="3" id="KW-1185">Reference proteome</keyword>
<feature type="transmembrane region" description="Helical" evidence="1">
    <location>
        <begin position="84"/>
        <end position="106"/>
    </location>
</feature>
<evidence type="ECO:0000313" key="3">
    <source>
        <dbReference type="Proteomes" id="UP000324897"/>
    </source>
</evidence>
<sequence>MAVANGVVPSPPPPPPPASRNIAASLARRHLVRAAADAATGAAACLFFAGLWFVGAGAALSVVGRRACGEGSPLVAAASRVIHIAAVTECLAGPVGLVLLVTRIALSTTEAEEVQGDLEQVTTEKSLAKLLNDTIMRVVIAAFAFLILVVIGELLRGLPPVKGFEDLEVMEDAPVAVLGFLTYWSGGDQVSFAAKLAHESLK</sequence>
<evidence type="ECO:0000313" key="2">
    <source>
        <dbReference type="EMBL" id="TVU05925.1"/>
    </source>
</evidence>
<organism evidence="2 3">
    <name type="scientific">Eragrostis curvula</name>
    <name type="common">weeping love grass</name>
    <dbReference type="NCBI Taxonomy" id="38414"/>
    <lineage>
        <taxon>Eukaryota</taxon>
        <taxon>Viridiplantae</taxon>
        <taxon>Streptophyta</taxon>
        <taxon>Embryophyta</taxon>
        <taxon>Tracheophyta</taxon>
        <taxon>Spermatophyta</taxon>
        <taxon>Magnoliopsida</taxon>
        <taxon>Liliopsida</taxon>
        <taxon>Poales</taxon>
        <taxon>Poaceae</taxon>
        <taxon>PACMAD clade</taxon>
        <taxon>Chloridoideae</taxon>
        <taxon>Eragrostideae</taxon>
        <taxon>Eragrostidinae</taxon>
        <taxon>Eragrostis</taxon>
    </lineage>
</organism>
<comment type="caution">
    <text evidence="2">The sequence shown here is derived from an EMBL/GenBank/DDBJ whole genome shotgun (WGS) entry which is preliminary data.</text>
</comment>
<reference evidence="2 3" key="1">
    <citation type="journal article" date="2019" name="Sci. Rep.">
        <title>A high-quality genome of Eragrostis curvula grass provides insights into Poaceae evolution and supports new strategies to enhance forage quality.</title>
        <authorList>
            <person name="Carballo J."/>
            <person name="Santos B.A.C.M."/>
            <person name="Zappacosta D."/>
            <person name="Garbus I."/>
            <person name="Selva J.P."/>
            <person name="Gallo C.A."/>
            <person name="Diaz A."/>
            <person name="Albertini E."/>
            <person name="Caccamo M."/>
            <person name="Echenique V."/>
        </authorList>
    </citation>
    <scope>NUCLEOTIDE SEQUENCE [LARGE SCALE GENOMIC DNA]</scope>
    <source>
        <strain evidence="3">cv. Victoria</strain>
        <tissue evidence="2">Leaf</tissue>
    </source>
</reference>
<feature type="transmembrane region" description="Helical" evidence="1">
    <location>
        <begin position="135"/>
        <end position="155"/>
    </location>
</feature>
<name>A0A5J9T3H8_9POAL</name>
<protein>
    <submittedName>
        <fullName evidence="2">Uncharacterized protein</fullName>
    </submittedName>
</protein>
<feature type="non-terminal residue" evidence="2">
    <location>
        <position position="1"/>
    </location>
</feature>
<gene>
    <name evidence="2" type="ORF">EJB05_49111</name>
</gene>
<keyword evidence="1" id="KW-0472">Membrane</keyword>
<evidence type="ECO:0000256" key="1">
    <source>
        <dbReference type="SAM" id="Phobius"/>
    </source>
</evidence>
<accession>A0A5J9T3H8</accession>
<dbReference type="Proteomes" id="UP000324897">
    <property type="component" value="Unassembled WGS sequence"/>
</dbReference>
<proteinExistence type="predicted"/>
<dbReference type="EMBL" id="RWGY01000051">
    <property type="protein sequence ID" value="TVU05925.1"/>
    <property type="molecule type" value="Genomic_DNA"/>
</dbReference>
<dbReference type="Gramene" id="TVU05925">
    <property type="protein sequence ID" value="TVU05925"/>
    <property type="gene ID" value="EJB05_49111"/>
</dbReference>
<dbReference type="AlphaFoldDB" id="A0A5J9T3H8"/>
<keyword evidence="1" id="KW-1133">Transmembrane helix</keyword>
<feature type="transmembrane region" description="Helical" evidence="1">
    <location>
        <begin position="38"/>
        <end position="63"/>
    </location>
</feature>